<accession>A0A7I4Y1K5</accession>
<dbReference type="OrthoDB" id="10262892at2759"/>
<dbReference type="PANTHER" id="PTHR12992">
    <property type="entry name" value="NUDIX HYDROLASE"/>
    <property type="match status" value="1"/>
</dbReference>
<dbReference type="InterPro" id="IPR015797">
    <property type="entry name" value="NUDIX_hydrolase-like_dom_sf"/>
</dbReference>
<dbReference type="GO" id="GO:0030145">
    <property type="term" value="F:manganese ion binding"/>
    <property type="evidence" value="ECO:0007669"/>
    <property type="project" value="InterPro"/>
</dbReference>
<dbReference type="PROSITE" id="PS51462">
    <property type="entry name" value="NUDIX"/>
    <property type="match status" value="1"/>
</dbReference>
<reference evidence="11" key="1">
    <citation type="submission" date="2020-12" db="UniProtKB">
        <authorList>
            <consortium name="WormBaseParasite"/>
        </authorList>
    </citation>
    <scope>IDENTIFICATION</scope>
    <source>
        <strain evidence="11">MHco3</strain>
    </source>
</reference>
<comment type="cofactor">
    <cofactor evidence="2">
        <name>Mg(2+)</name>
        <dbReference type="ChEBI" id="CHEBI:18420"/>
    </cofactor>
</comment>
<keyword evidence="5 8" id="KW-0378">Hydrolase</keyword>
<dbReference type="GO" id="GO:0000287">
    <property type="term" value="F:magnesium ion binding"/>
    <property type="evidence" value="ECO:0007669"/>
    <property type="project" value="InterPro"/>
</dbReference>
<protein>
    <submittedName>
        <fullName evidence="11">Nudix hydrolase domain-containing protein</fullName>
    </submittedName>
</protein>
<dbReference type="GO" id="GO:0010945">
    <property type="term" value="F:coenzyme A diphosphatase activity"/>
    <property type="evidence" value="ECO:0007669"/>
    <property type="project" value="InterPro"/>
</dbReference>
<dbReference type="InterPro" id="IPR000059">
    <property type="entry name" value="NUDIX_hydrolase_NudL_CS"/>
</dbReference>
<keyword evidence="4" id="KW-0479">Metal-binding</keyword>
<dbReference type="PANTHER" id="PTHR12992:SF11">
    <property type="entry name" value="MITOCHONDRIAL COENZYME A DIPHOSPHATASE NUDT8"/>
    <property type="match status" value="1"/>
</dbReference>
<comment type="similarity">
    <text evidence="3">Belongs to the Nudix hydrolase family. PCD1 subfamily.</text>
</comment>
<dbReference type="PROSITE" id="PS00893">
    <property type="entry name" value="NUDIX_BOX"/>
    <property type="match status" value="1"/>
</dbReference>
<evidence type="ECO:0000256" key="6">
    <source>
        <dbReference type="ARBA" id="ARBA00022842"/>
    </source>
</evidence>
<evidence type="ECO:0000256" key="8">
    <source>
        <dbReference type="RuleBase" id="RU003476"/>
    </source>
</evidence>
<dbReference type="GO" id="GO:0009132">
    <property type="term" value="P:nucleoside diphosphate metabolic process"/>
    <property type="evidence" value="ECO:0007669"/>
    <property type="project" value="InterPro"/>
</dbReference>
<sequence length="198" mass="22008">LDSIAIAQIVMRQPCRTFGNLTKELFSKKLTEANAIPMHPRLAKAPTDMSVLIPLLEVNSTPSVLFTKRSIHLKSHRGEVCFPGGRMEQGESIEQAALRETHEEIGVEPDSVEVWGRLKPVFTRTMTDTVVPIVGCIGYEALRTDCVNKNERLVSCSNAVLRSTRGIMPIYGIYTIQVKTIRVHFAGLLQQEIHGNIA</sequence>
<dbReference type="InterPro" id="IPR020084">
    <property type="entry name" value="NUDIX_hydrolase_CS"/>
</dbReference>
<name>A0A7I4Y1K5_HAECO</name>
<organism evidence="10 11">
    <name type="scientific">Haemonchus contortus</name>
    <name type="common">Barber pole worm</name>
    <dbReference type="NCBI Taxonomy" id="6289"/>
    <lineage>
        <taxon>Eukaryota</taxon>
        <taxon>Metazoa</taxon>
        <taxon>Ecdysozoa</taxon>
        <taxon>Nematoda</taxon>
        <taxon>Chromadorea</taxon>
        <taxon>Rhabditida</taxon>
        <taxon>Rhabditina</taxon>
        <taxon>Rhabditomorpha</taxon>
        <taxon>Strongyloidea</taxon>
        <taxon>Trichostrongylidae</taxon>
        <taxon>Haemonchus</taxon>
    </lineage>
</organism>
<keyword evidence="7" id="KW-0464">Manganese</keyword>
<dbReference type="WBParaSite" id="HCON_00039090-00001">
    <property type="protein sequence ID" value="HCON_00039090-00001"/>
    <property type="gene ID" value="HCON_00039090"/>
</dbReference>
<dbReference type="AlphaFoldDB" id="A0A7I4Y1K5"/>
<comment type="cofactor">
    <cofactor evidence="1">
        <name>Mn(2+)</name>
        <dbReference type="ChEBI" id="CHEBI:29035"/>
    </cofactor>
</comment>
<proteinExistence type="inferred from homology"/>
<evidence type="ECO:0000313" key="11">
    <source>
        <dbReference type="WBParaSite" id="HCON_00039090-00001"/>
    </source>
</evidence>
<dbReference type="InterPro" id="IPR020476">
    <property type="entry name" value="Nudix_hydrolase"/>
</dbReference>
<dbReference type="PROSITE" id="PS01293">
    <property type="entry name" value="NUDIX_COA"/>
    <property type="match status" value="1"/>
</dbReference>
<dbReference type="InterPro" id="IPR000086">
    <property type="entry name" value="NUDIX_hydrolase_dom"/>
</dbReference>
<dbReference type="PRINTS" id="PR00502">
    <property type="entry name" value="NUDIXFAMILY"/>
</dbReference>
<evidence type="ECO:0000256" key="4">
    <source>
        <dbReference type="ARBA" id="ARBA00022723"/>
    </source>
</evidence>
<evidence type="ECO:0000256" key="1">
    <source>
        <dbReference type="ARBA" id="ARBA00001936"/>
    </source>
</evidence>
<evidence type="ECO:0000256" key="3">
    <source>
        <dbReference type="ARBA" id="ARBA00006506"/>
    </source>
</evidence>
<evidence type="ECO:0000256" key="5">
    <source>
        <dbReference type="ARBA" id="ARBA00022801"/>
    </source>
</evidence>
<dbReference type="SUPFAM" id="SSF55811">
    <property type="entry name" value="Nudix"/>
    <property type="match status" value="1"/>
</dbReference>
<feature type="domain" description="Nudix hydrolase" evidence="9">
    <location>
        <begin position="46"/>
        <end position="180"/>
    </location>
</feature>
<evidence type="ECO:0000256" key="2">
    <source>
        <dbReference type="ARBA" id="ARBA00001946"/>
    </source>
</evidence>
<keyword evidence="6" id="KW-0460">Magnesium</keyword>
<dbReference type="CDD" id="cd03426">
    <property type="entry name" value="NUDIX_CoAse_Nudt7"/>
    <property type="match status" value="1"/>
</dbReference>
<dbReference type="InterPro" id="IPR045121">
    <property type="entry name" value="CoAse"/>
</dbReference>
<dbReference type="Proteomes" id="UP000025227">
    <property type="component" value="Unplaced"/>
</dbReference>
<dbReference type="Gene3D" id="3.90.79.10">
    <property type="entry name" value="Nucleoside Triphosphate Pyrophosphohydrolase"/>
    <property type="match status" value="1"/>
</dbReference>
<keyword evidence="10" id="KW-1185">Reference proteome</keyword>
<evidence type="ECO:0000313" key="10">
    <source>
        <dbReference type="Proteomes" id="UP000025227"/>
    </source>
</evidence>
<evidence type="ECO:0000259" key="9">
    <source>
        <dbReference type="PROSITE" id="PS51462"/>
    </source>
</evidence>
<dbReference type="Pfam" id="PF00293">
    <property type="entry name" value="NUDIX"/>
    <property type="match status" value="1"/>
</dbReference>
<evidence type="ECO:0000256" key="7">
    <source>
        <dbReference type="ARBA" id="ARBA00023211"/>
    </source>
</evidence>